<dbReference type="CDD" id="cd04301">
    <property type="entry name" value="NAT_SF"/>
    <property type="match status" value="1"/>
</dbReference>
<keyword evidence="14" id="KW-1185">Reference proteome</keyword>
<dbReference type="Pfam" id="PF00583">
    <property type="entry name" value="Acetyltransf_1"/>
    <property type="match status" value="1"/>
</dbReference>
<dbReference type="InterPro" id="IPR016181">
    <property type="entry name" value="Acyl_CoA_acyltransferase"/>
</dbReference>
<accession>A0ABV2ARM1</accession>
<dbReference type="Gene3D" id="3.40.630.30">
    <property type="match status" value="1"/>
</dbReference>
<protein>
    <recommendedName>
        <fullName evidence="5">N-alpha-acetyltransferase 40</fullName>
        <ecNumber evidence="4">2.3.1.257</ecNumber>
    </recommendedName>
</protein>
<evidence type="ECO:0000256" key="9">
    <source>
        <dbReference type="ARBA" id="ARBA00023315"/>
    </source>
</evidence>
<dbReference type="InterPro" id="IPR000182">
    <property type="entry name" value="GNAT_dom"/>
</dbReference>
<dbReference type="GO" id="GO:1990189">
    <property type="term" value="F:protein N-terminal-serine acetyltransferase activity"/>
    <property type="evidence" value="ECO:0007669"/>
    <property type="project" value="UniProtKB-EC"/>
</dbReference>
<comment type="subcellular location">
    <subcellularLocation>
        <location evidence="2">Cytoplasm</location>
    </subcellularLocation>
    <subcellularLocation>
        <location evidence="1">Nucleus</location>
    </subcellularLocation>
</comment>
<sequence>KIREEDEITKKKNQFDDKQSKFIVLPQKAFLQFKPINDVDTNGELVIYILELQVVKEHQRKGIGTKFIQLIEEIAKSAKIEKLQLTALSKKRCVLSFYKANQFDFDKEMDPVLKFKKESSFRILSKDIN</sequence>
<keyword evidence="6" id="KW-0963">Cytoplasm</keyword>
<dbReference type="InterPro" id="IPR039949">
    <property type="entry name" value="NAA40"/>
</dbReference>
<dbReference type="SUPFAM" id="SSF55729">
    <property type="entry name" value="Acyl-CoA N-acyltransferases (Nat)"/>
    <property type="match status" value="1"/>
</dbReference>
<name>A0ABV2ARM1_9EUKA</name>
<evidence type="ECO:0000256" key="2">
    <source>
        <dbReference type="ARBA" id="ARBA00004496"/>
    </source>
</evidence>
<evidence type="ECO:0000256" key="11">
    <source>
        <dbReference type="ARBA" id="ARBA00049524"/>
    </source>
</evidence>
<comment type="caution">
    <text evidence="13">The sequence shown here is derived from an EMBL/GenBank/DDBJ whole genome shotgun (WGS) entry which is preliminary data.</text>
</comment>
<feature type="domain" description="N-acetyltransferase" evidence="12">
    <location>
        <begin position="18"/>
        <end position="92"/>
    </location>
</feature>
<evidence type="ECO:0000256" key="7">
    <source>
        <dbReference type="ARBA" id="ARBA00022679"/>
    </source>
</evidence>
<evidence type="ECO:0000256" key="8">
    <source>
        <dbReference type="ARBA" id="ARBA00023242"/>
    </source>
</evidence>
<dbReference type="PANTHER" id="PTHR20531:SF1">
    <property type="entry name" value="N-ALPHA-ACETYLTRANSFERASE 40"/>
    <property type="match status" value="1"/>
</dbReference>
<comment type="catalytic activity">
    <reaction evidence="11">
        <text>N-terminal L-seryl-[histone H4] + acetyl-CoA = N-terminal N(alpha)-acetyl-L-seryl-[histone H4] + CoA + H(+)</text>
        <dbReference type="Rhea" id="RHEA:50596"/>
        <dbReference type="Rhea" id="RHEA-COMP:12740"/>
        <dbReference type="Rhea" id="RHEA-COMP:12743"/>
        <dbReference type="ChEBI" id="CHEBI:15378"/>
        <dbReference type="ChEBI" id="CHEBI:57287"/>
        <dbReference type="ChEBI" id="CHEBI:57288"/>
        <dbReference type="ChEBI" id="CHEBI:64738"/>
        <dbReference type="ChEBI" id="CHEBI:83690"/>
        <dbReference type="EC" id="2.3.1.257"/>
    </reaction>
</comment>
<keyword evidence="9 13" id="KW-0012">Acyltransferase</keyword>
<evidence type="ECO:0000256" key="4">
    <source>
        <dbReference type="ARBA" id="ARBA00012950"/>
    </source>
</evidence>
<feature type="non-terminal residue" evidence="13">
    <location>
        <position position="1"/>
    </location>
</feature>
<evidence type="ECO:0000259" key="12">
    <source>
        <dbReference type="Pfam" id="PF00583"/>
    </source>
</evidence>
<gene>
    <name evidence="13" type="primary">NAA40</name>
    <name evidence="13" type="ORF">MHBO_003707</name>
</gene>
<evidence type="ECO:0000256" key="3">
    <source>
        <dbReference type="ARBA" id="ARBA00008870"/>
    </source>
</evidence>
<evidence type="ECO:0000313" key="13">
    <source>
        <dbReference type="EMBL" id="MES1922194.1"/>
    </source>
</evidence>
<dbReference type="EMBL" id="JBDODL010002372">
    <property type="protein sequence ID" value="MES1922194.1"/>
    <property type="molecule type" value="Genomic_DNA"/>
</dbReference>
<dbReference type="EC" id="2.3.1.257" evidence="4"/>
<keyword evidence="7 13" id="KW-0808">Transferase</keyword>
<reference evidence="13 14" key="1">
    <citation type="journal article" date="2024" name="BMC Biol.">
        <title>Comparative genomics of Ascetosporea gives new insight into the evolutionary basis for animal parasitism in Rhizaria.</title>
        <authorList>
            <person name="Hiltunen Thoren M."/>
            <person name="Onut-Brannstrom I."/>
            <person name="Alfjorden A."/>
            <person name="Peckova H."/>
            <person name="Swords F."/>
            <person name="Hooper C."/>
            <person name="Holzer A.S."/>
            <person name="Bass D."/>
            <person name="Burki F."/>
        </authorList>
    </citation>
    <scope>NUCLEOTIDE SEQUENCE [LARGE SCALE GENOMIC DNA]</scope>
    <source>
        <strain evidence="13">20-A016</strain>
    </source>
</reference>
<dbReference type="PANTHER" id="PTHR20531">
    <property type="entry name" value="N-ALPHA-ACETYLTRANSFERASE 40"/>
    <property type="match status" value="1"/>
</dbReference>
<evidence type="ECO:0000313" key="14">
    <source>
        <dbReference type="Proteomes" id="UP001439008"/>
    </source>
</evidence>
<evidence type="ECO:0000256" key="6">
    <source>
        <dbReference type="ARBA" id="ARBA00022490"/>
    </source>
</evidence>
<keyword evidence="8" id="KW-0539">Nucleus</keyword>
<proteinExistence type="inferred from homology"/>
<organism evidence="13 14">
    <name type="scientific">Bonamia ostreae</name>
    <dbReference type="NCBI Taxonomy" id="126728"/>
    <lineage>
        <taxon>Eukaryota</taxon>
        <taxon>Sar</taxon>
        <taxon>Rhizaria</taxon>
        <taxon>Endomyxa</taxon>
        <taxon>Ascetosporea</taxon>
        <taxon>Haplosporida</taxon>
        <taxon>Bonamia</taxon>
    </lineage>
</organism>
<evidence type="ECO:0000256" key="5">
    <source>
        <dbReference type="ARBA" id="ARBA00015043"/>
    </source>
</evidence>
<evidence type="ECO:0000256" key="10">
    <source>
        <dbReference type="ARBA" id="ARBA00047821"/>
    </source>
</evidence>
<dbReference type="Proteomes" id="UP001439008">
    <property type="component" value="Unassembled WGS sequence"/>
</dbReference>
<comment type="catalytic activity">
    <reaction evidence="10">
        <text>N-terminal L-seryl-[histone H2A] + acetyl-CoA = N-terminal N(alpha)-acetyl-L-seryl-[histone H2A] + CoA + H(+)</text>
        <dbReference type="Rhea" id="RHEA:50600"/>
        <dbReference type="Rhea" id="RHEA-COMP:12742"/>
        <dbReference type="Rhea" id="RHEA-COMP:12744"/>
        <dbReference type="ChEBI" id="CHEBI:15378"/>
        <dbReference type="ChEBI" id="CHEBI:57287"/>
        <dbReference type="ChEBI" id="CHEBI:57288"/>
        <dbReference type="ChEBI" id="CHEBI:64738"/>
        <dbReference type="ChEBI" id="CHEBI:83690"/>
        <dbReference type="EC" id="2.3.1.257"/>
    </reaction>
</comment>
<evidence type="ECO:0000256" key="1">
    <source>
        <dbReference type="ARBA" id="ARBA00004123"/>
    </source>
</evidence>
<comment type="similarity">
    <text evidence="3">Belongs to the acetyltransferase family. NAA40 subfamily.</text>
</comment>